<proteinExistence type="inferred from homology"/>
<protein>
    <submittedName>
        <fullName evidence="11">Solute carrier family 25 (Mitochondrial folate transporter), member 32</fullName>
    </submittedName>
</protein>
<evidence type="ECO:0000256" key="7">
    <source>
        <dbReference type="ARBA" id="ARBA00023136"/>
    </source>
</evidence>
<evidence type="ECO:0000256" key="2">
    <source>
        <dbReference type="ARBA" id="ARBA00006375"/>
    </source>
</evidence>
<accession>A0A1Z5J7D6</accession>
<comment type="similarity">
    <text evidence="2 9">Belongs to the mitochondrial carrier (TC 2.A.29) family.</text>
</comment>
<comment type="subcellular location">
    <subcellularLocation>
        <location evidence="1">Membrane</location>
        <topology evidence="1">Multi-pass membrane protein</topology>
    </subcellularLocation>
</comment>
<dbReference type="Proteomes" id="UP000198406">
    <property type="component" value="Unassembled WGS sequence"/>
</dbReference>
<evidence type="ECO:0000256" key="4">
    <source>
        <dbReference type="ARBA" id="ARBA00022692"/>
    </source>
</evidence>
<evidence type="ECO:0000256" key="5">
    <source>
        <dbReference type="ARBA" id="ARBA00022737"/>
    </source>
</evidence>
<gene>
    <name evidence="11" type="ORF">FisN_11Lh110</name>
</gene>
<evidence type="ECO:0000256" key="8">
    <source>
        <dbReference type="PROSITE-ProRule" id="PRU00282"/>
    </source>
</evidence>
<dbReference type="InterPro" id="IPR044712">
    <property type="entry name" value="SLC25A32-like"/>
</dbReference>
<organism evidence="11 12">
    <name type="scientific">Fistulifera solaris</name>
    <name type="common">Oleaginous diatom</name>
    <dbReference type="NCBI Taxonomy" id="1519565"/>
    <lineage>
        <taxon>Eukaryota</taxon>
        <taxon>Sar</taxon>
        <taxon>Stramenopiles</taxon>
        <taxon>Ochrophyta</taxon>
        <taxon>Bacillariophyta</taxon>
        <taxon>Bacillariophyceae</taxon>
        <taxon>Bacillariophycidae</taxon>
        <taxon>Naviculales</taxon>
        <taxon>Naviculaceae</taxon>
        <taxon>Fistulifera</taxon>
    </lineage>
</organism>
<dbReference type="Pfam" id="PF00153">
    <property type="entry name" value="Mito_carr"/>
    <property type="match status" value="3"/>
</dbReference>
<dbReference type="SUPFAM" id="SSF103506">
    <property type="entry name" value="Mitochondrial carrier"/>
    <property type="match status" value="1"/>
</dbReference>
<sequence>MTTELKKNIVPLIAGFLGGSVSTTLLFPLDIIKVRLQVHESEGRSRLGALRVAGLIYKYEGLGGFFAGWTPAVIGSAISWGGYFFFYEGFKKQLVQHRMGNSLTSQERASVLTSLDNFALAVAAGGIMVAFTNPIWLMKTRMQLQMKRSSEMHNIRPYAGMRDAFQTIVREEGIWALYRGSGPALLLTSHGGVQFVVYEYLKKHFHFQRARREDTSNVWERFELSMGYLCMGAVAKVAASTTTYPLQVIKARLQQRSQSLELMANGELKAVRREYVGMLATGRHLWQREGFIGFFKGAIPNALRVAPGAAVTFVVYESVLDFLGGA</sequence>
<dbReference type="GO" id="GO:0015215">
    <property type="term" value="F:nucleotide transmembrane transporter activity"/>
    <property type="evidence" value="ECO:0007669"/>
    <property type="project" value="UniProtKB-ARBA"/>
</dbReference>
<dbReference type="OrthoDB" id="428293at2759"/>
<keyword evidence="7 8" id="KW-0472">Membrane</keyword>
<keyword evidence="4 8" id="KW-0812">Transmembrane</keyword>
<dbReference type="InterPro" id="IPR018108">
    <property type="entry name" value="MCP_transmembrane"/>
</dbReference>
<evidence type="ECO:0000313" key="12">
    <source>
        <dbReference type="Proteomes" id="UP000198406"/>
    </source>
</evidence>
<reference evidence="11 12" key="1">
    <citation type="journal article" date="2015" name="Plant Cell">
        <title>Oil accumulation by the oleaginous diatom Fistulifera solaris as revealed by the genome and transcriptome.</title>
        <authorList>
            <person name="Tanaka T."/>
            <person name="Maeda Y."/>
            <person name="Veluchamy A."/>
            <person name="Tanaka M."/>
            <person name="Abida H."/>
            <person name="Marechal E."/>
            <person name="Bowler C."/>
            <person name="Muto M."/>
            <person name="Sunaga Y."/>
            <person name="Tanaka M."/>
            <person name="Yoshino T."/>
            <person name="Taniguchi T."/>
            <person name="Fukuda Y."/>
            <person name="Nemoto M."/>
            <person name="Matsumoto M."/>
            <person name="Wong P.S."/>
            <person name="Aburatani S."/>
            <person name="Fujibuchi W."/>
        </authorList>
    </citation>
    <scope>NUCLEOTIDE SEQUENCE [LARGE SCALE GENOMIC DNA]</scope>
    <source>
        <strain evidence="11 12">JPCC DA0580</strain>
    </source>
</reference>
<dbReference type="EMBL" id="BDSP01000013">
    <property type="protein sequence ID" value="GAX09905.1"/>
    <property type="molecule type" value="Genomic_DNA"/>
</dbReference>
<dbReference type="Gene3D" id="1.50.40.10">
    <property type="entry name" value="Mitochondrial carrier domain"/>
    <property type="match status" value="1"/>
</dbReference>
<feature type="transmembrane region" description="Helical" evidence="10">
    <location>
        <begin position="12"/>
        <end position="32"/>
    </location>
</feature>
<feature type="transmembrane region" description="Helical" evidence="10">
    <location>
        <begin position="118"/>
        <end position="138"/>
    </location>
</feature>
<dbReference type="PROSITE" id="PS50920">
    <property type="entry name" value="SOLCAR"/>
    <property type="match status" value="3"/>
</dbReference>
<dbReference type="InterPro" id="IPR023395">
    <property type="entry name" value="MCP_dom_sf"/>
</dbReference>
<dbReference type="InParanoid" id="A0A1Z5J7D6"/>
<evidence type="ECO:0000256" key="3">
    <source>
        <dbReference type="ARBA" id="ARBA00022448"/>
    </source>
</evidence>
<dbReference type="InterPro" id="IPR002067">
    <property type="entry name" value="MCP"/>
</dbReference>
<dbReference type="AlphaFoldDB" id="A0A1Z5J7D6"/>
<evidence type="ECO:0000256" key="1">
    <source>
        <dbReference type="ARBA" id="ARBA00004141"/>
    </source>
</evidence>
<dbReference type="GO" id="GO:0016020">
    <property type="term" value="C:membrane"/>
    <property type="evidence" value="ECO:0007669"/>
    <property type="project" value="UniProtKB-SubCell"/>
</dbReference>
<feature type="repeat" description="Solcar" evidence="8">
    <location>
        <begin position="226"/>
        <end position="322"/>
    </location>
</feature>
<dbReference type="PANTHER" id="PTHR45683">
    <property type="entry name" value="MITOCHONDRIAL NICOTINAMIDE ADENINE DINUCLEOTIDE TRANSPORTER 1-RELATED-RELATED"/>
    <property type="match status" value="1"/>
</dbReference>
<keyword evidence="3 9" id="KW-0813">Transport</keyword>
<evidence type="ECO:0000256" key="9">
    <source>
        <dbReference type="RuleBase" id="RU000488"/>
    </source>
</evidence>
<evidence type="ECO:0000256" key="10">
    <source>
        <dbReference type="SAM" id="Phobius"/>
    </source>
</evidence>
<name>A0A1Z5J7D6_FISSO</name>
<keyword evidence="5" id="KW-0677">Repeat</keyword>
<keyword evidence="12" id="KW-1185">Reference proteome</keyword>
<keyword evidence="6 10" id="KW-1133">Transmembrane helix</keyword>
<feature type="repeat" description="Solcar" evidence="8">
    <location>
        <begin position="112"/>
        <end position="204"/>
    </location>
</feature>
<comment type="caution">
    <text evidence="11">The sequence shown here is derived from an EMBL/GenBank/DDBJ whole genome shotgun (WGS) entry which is preliminary data.</text>
</comment>
<feature type="transmembrane region" description="Helical" evidence="10">
    <location>
        <begin position="65"/>
        <end position="86"/>
    </location>
</feature>
<dbReference type="PRINTS" id="PR00926">
    <property type="entry name" value="MITOCARRIER"/>
</dbReference>
<evidence type="ECO:0000256" key="6">
    <source>
        <dbReference type="ARBA" id="ARBA00022989"/>
    </source>
</evidence>
<evidence type="ECO:0000313" key="11">
    <source>
        <dbReference type="EMBL" id="GAX09905.1"/>
    </source>
</evidence>
<feature type="repeat" description="Solcar" evidence="8">
    <location>
        <begin position="6"/>
        <end position="93"/>
    </location>
</feature>